<protein>
    <submittedName>
        <fullName evidence="9 11">Poly(A) RNA polymerase</fullName>
    </submittedName>
</protein>
<dbReference type="GO" id="GO:1990817">
    <property type="term" value="F:poly(A) RNA polymerase activity"/>
    <property type="evidence" value="ECO:0007669"/>
    <property type="project" value="TreeGrafter"/>
</dbReference>
<accession>A0A2S2QAC1</accession>
<dbReference type="RefSeq" id="XP_025408428.1">
    <property type="nucleotide sequence ID" value="XM_025552643.1"/>
</dbReference>
<dbReference type="GO" id="GO:0031123">
    <property type="term" value="P:RNA 3'-end processing"/>
    <property type="evidence" value="ECO:0007669"/>
    <property type="project" value="TreeGrafter"/>
</dbReference>
<evidence type="ECO:0000259" key="7">
    <source>
        <dbReference type="Pfam" id="PF17797"/>
    </source>
</evidence>
<dbReference type="SUPFAM" id="SSF81301">
    <property type="entry name" value="Nucleotidyltransferase"/>
    <property type="match status" value="1"/>
</dbReference>
<evidence type="ECO:0000256" key="2">
    <source>
        <dbReference type="ARBA" id="ARBA00001946"/>
    </source>
</evidence>
<dbReference type="Gene3D" id="1.10.1410.10">
    <property type="match status" value="1"/>
</dbReference>
<dbReference type="InterPro" id="IPR041252">
    <property type="entry name" value="RL"/>
</dbReference>
<evidence type="ECO:0000256" key="1">
    <source>
        <dbReference type="ARBA" id="ARBA00001936"/>
    </source>
</evidence>
<organism evidence="9">
    <name type="scientific">Sipha flava</name>
    <name type="common">yellow sugarcane aphid</name>
    <dbReference type="NCBI Taxonomy" id="143950"/>
    <lineage>
        <taxon>Eukaryota</taxon>
        <taxon>Metazoa</taxon>
        <taxon>Ecdysozoa</taxon>
        <taxon>Arthropoda</taxon>
        <taxon>Hexapoda</taxon>
        <taxon>Insecta</taxon>
        <taxon>Pterygota</taxon>
        <taxon>Neoptera</taxon>
        <taxon>Paraneoptera</taxon>
        <taxon>Hemiptera</taxon>
        <taxon>Sternorrhyncha</taxon>
        <taxon>Aphidomorpha</taxon>
        <taxon>Aphidoidea</taxon>
        <taxon>Aphididae</taxon>
        <taxon>Sipha</taxon>
    </lineage>
</organism>
<dbReference type="Proteomes" id="UP000694846">
    <property type="component" value="Unplaced"/>
</dbReference>
<evidence type="ECO:0000256" key="4">
    <source>
        <dbReference type="ARBA" id="ARBA00022723"/>
    </source>
</evidence>
<evidence type="ECO:0000313" key="9">
    <source>
        <dbReference type="EMBL" id="MBY74480.1"/>
    </source>
</evidence>
<evidence type="ECO:0000256" key="3">
    <source>
        <dbReference type="ARBA" id="ARBA00022679"/>
    </source>
</evidence>
<evidence type="ECO:0000256" key="5">
    <source>
        <dbReference type="ARBA" id="ARBA00022842"/>
    </source>
</evidence>
<sequence length="560" mass="64934">MNKTYLIRRLYNFHENILKRHQVQRYKSSICTDINEFIVYDQFICKRRSQSKRSVLVQVSSENSCCDLYSYCSKFGSIINMFHYQLAGSNHFVLTEFDDQSAVSSLLDQSTFIEESNIISVRSPFLWFRSSSSKNKSKLIEEHKFNFPFQTNQTMIEPNIKNIGLGKLDSLSDQMLLLLERTQLNEIGTRLRFLTAMQIENSLKGIFPLSKVLPFGSSVNSFGKIGSDIDLVLMDCKITKHKTSRLIFHGKCMSNSRTHIQRNIEILGDLIQLFLPGCSKVKRISQARVPIVKYSQDFIGVECDLAVSNETAVNMSELLYIFGNFDYRVRPLVFAVKMWAKEINLTNDVPGRWITNFSITLLVLFFLQQEKIIPNIQKLVKHADNNDVRITNEGVNCTFVRDISKLPRTVENKKSLDQLLHGFFDYYASFDFNTNAISLNYGKAINKPEYSALYIVNPLEVHFNVSKNMSSEEMERFRIELRNAAWMIESSLVNTNAFNILDLFKGYEINKKKDTLFTIQHQIRNSNRLVTIKDLFEDNLPTTEEDKRLNKQLEPNEREI</sequence>
<reference evidence="9" key="1">
    <citation type="submission" date="2018-04" db="EMBL/GenBank/DDBJ databases">
        <title>Transcriptome assembly of Sipha flava.</title>
        <authorList>
            <person name="Scully E.D."/>
            <person name="Geib S.M."/>
            <person name="Palmer N.A."/>
            <person name="Koch K."/>
            <person name="Bradshaw J."/>
            <person name="Heng-Moss T."/>
            <person name="Sarath G."/>
        </authorList>
    </citation>
    <scope>NUCLEOTIDE SEQUENCE</scope>
</reference>
<evidence type="ECO:0000259" key="8">
    <source>
        <dbReference type="Pfam" id="PF22600"/>
    </source>
</evidence>
<dbReference type="GO" id="GO:0046872">
    <property type="term" value="F:metal ion binding"/>
    <property type="evidence" value="ECO:0007669"/>
    <property type="project" value="UniProtKB-KW"/>
</dbReference>
<keyword evidence="3" id="KW-0808">Transferase</keyword>
<feature type="domain" description="RL" evidence="7">
    <location>
        <begin position="45"/>
        <end position="110"/>
    </location>
</feature>
<dbReference type="AlphaFoldDB" id="A0A2S2QAC1"/>
<comment type="cofactor">
    <cofactor evidence="2">
        <name>Mg(2+)</name>
        <dbReference type="ChEBI" id="CHEBI:18420"/>
    </cofactor>
</comment>
<evidence type="ECO:0000313" key="10">
    <source>
        <dbReference type="Proteomes" id="UP000694846"/>
    </source>
</evidence>
<dbReference type="Pfam" id="PF03828">
    <property type="entry name" value="PAP_assoc"/>
    <property type="match status" value="1"/>
</dbReference>
<feature type="domain" description="PAP-associated" evidence="6">
    <location>
        <begin position="416"/>
        <end position="453"/>
    </location>
</feature>
<keyword evidence="10" id="KW-1185">Reference proteome</keyword>
<comment type="cofactor">
    <cofactor evidence="1">
        <name>Mn(2+)</name>
        <dbReference type="ChEBI" id="CHEBI:29035"/>
    </cofactor>
</comment>
<keyword evidence="4" id="KW-0479">Metal-binding</keyword>
<keyword evidence="5" id="KW-0460">Magnesium</keyword>
<dbReference type="EMBL" id="GGMS01005277">
    <property type="protein sequence ID" value="MBY74480.1"/>
    <property type="molecule type" value="Transcribed_RNA"/>
</dbReference>
<feature type="domain" description="Poly(A) RNA polymerase mitochondrial-like central palm" evidence="8">
    <location>
        <begin position="171"/>
        <end position="323"/>
    </location>
</feature>
<dbReference type="InterPro" id="IPR054708">
    <property type="entry name" value="MTPAP-like_central"/>
</dbReference>
<dbReference type="OrthoDB" id="434989at2759"/>
<dbReference type="Gene3D" id="3.30.460.10">
    <property type="entry name" value="Beta Polymerase, domain 2"/>
    <property type="match status" value="1"/>
</dbReference>
<dbReference type="CDD" id="cd05402">
    <property type="entry name" value="NT_PAP_TUTase"/>
    <property type="match status" value="1"/>
</dbReference>
<evidence type="ECO:0000313" key="11">
    <source>
        <dbReference type="RefSeq" id="XP_025408428.1"/>
    </source>
</evidence>
<reference evidence="11" key="2">
    <citation type="submission" date="2025-04" db="UniProtKB">
        <authorList>
            <consortium name="RefSeq"/>
        </authorList>
    </citation>
    <scope>IDENTIFICATION</scope>
    <source>
        <tissue evidence="11">Whole body</tissue>
    </source>
</reference>
<dbReference type="PANTHER" id="PTHR12271:SF133">
    <property type="entry name" value="POLY(A) RNA POLYMERASE, MITOCHONDRIAL"/>
    <property type="match status" value="1"/>
</dbReference>
<dbReference type="Pfam" id="PF17797">
    <property type="entry name" value="RL"/>
    <property type="match status" value="1"/>
</dbReference>
<dbReference type="InterPro" id="IPR043519">
    <property type="entry name" value="NT_sf"/>
</dbReference>
<gene>
    <name evidence="9" type="primary">MTPAP</name>
    <name evidence="11" type="synonym">LOC112682136</name>
    <name evidence="9" type="ORF">g.573</name>
</gene>
<evidence type="ECO:0000259" key="6">
    <source>
        <dbReference type="Pfam" id="PF03828"/>
    </source>
</evidence>
<dbReference type="PANTHER" id="PTHR12271">
    <property type="entry name" value="POLY A POLYMERASE CID PAP -RELATED"/>
    <property type="match status" value="1"/>
</dbReference>
<name>A0A2S2QAC1_9HEMI</name>
<dbReference type="InterPro" id="IPR002058">
    <property type="entry name" value="PAP_assoc"/>
</dbReference>
<dbReference type="SUPFAM" id="SSF81631">
    <property type="entry name" value="PAP/OAS1 substrate-binding domain"/>
    <property type="match status" value="1"/>
</dbReference>
<dbReference type="Pfam" id="PF22600">
    <property type="entry name" value="MTPAP-like_central"/>
    <property type="match status" value="1"/>
</dbReference>
<proteinExistence type="predicted"/>